<dbReference type="CDD" id="cd00082">
    <property type="entry name" value="HisKA"/>
    <property type="match status" value="1"/>
</dbReference>
<dbReference type="PANTHER" id="PTHR43065:SF46">
    <property type="entry name" value="C4-DICARBOXYLATE TRANSPORT SENSOR PROTEIN DCTB"/>
    <property type="match status" value="1"/>
</dbReference>
<dbReference type="PROSITE" id="PS50109">
    <property type="entry name" value="HIS_KIN"/>
    <property type="match status" value="1"/>
</dbReference>
<sequence length="604" mass="67609">MAQRALDLIRFGRKNCFMQFLSRAIHFLSHSFRTQIVTLVSGVAIIVAIILTVGLPLIEDRALKEVKREINQVFALQQEAINGLFDKYRLLTGIVAREPDVAFLFTAQGAGLGDHRTEQLLNKLAGLSGAANIQLADETGEVFAQFQSEQFAPAQIDPDLHRAAMEGRLGRKTLRTSDDQIAYVFSSRVQRLSDTLGTVTVYVDLQTLGTAWALINEPVFVTKPDGSLVVGNQLANNLQAEMVKTYPKALTQFMLNRGSGRPIPYLARSEYLPLYDWHLNVFERYDPVANARNQFKLIVVLSAIVLGGMLFLLIQRWHIIRLRYEQERDIARELERRVVERTKELAREYDERIQAEAALRQAQLDLTQSAKLASIGQMSAALSHEYNQPIAAIRAYADNARAFLERDRSEKADENLERITHMTDRMAKLSKTLKSFARKPGTQLRAVEVGPLMQEAIILVDPHAKAKKVELDFTLPLERIMVKGGSLRLSQVLVNLLSNAIDAAANTEKSLVFLSVDFDEQEVILRVEDSGKGVSEADRRSIFDPFVSQKEISEGLGLGLSIAYNIVHDFDGEIDVGASTMGGAAFYVKLPRHHHAETTKEERA</sequence>
<keyword evidence="21" id="KW-1185">Reference proteome</keyword>
<comment type="catalytic activity">
    <reaction evidence="1">
        <text>ATP + protein L-histidine = ADP + protein N-phospho-L-histidine.</text>
        <dbReference type="EC" id="2.7.13.3"/>
    </reaction>
</comment>
<dbReference type="GO" id="GO:0005886">
    <property type="term" value="C:plasma membrane"/>
    <property type="evidence" value="ECO:0007669"/>
    <property type="project" value="UniProtKB-SubCell"/>
</dbReference>
<organism evidence="20 21">
    <name type="scientific">Maritalea myrionectae</name>
    <dbReference type="NCBI Taxonomy" id="454601"/>
    <lineage>
        <taxon>Bacteria</taxon>
        <taxon>Pseudomonadati</taxon>
        <taxon>Pseudomonadota</taxon>
        <taxon>Alphaproteobacteria</taxon>
        <taxon>Hyphomicrobiales</taxon>
        <taxon>Devosiaceae</taxon>
        <taxon>Maritalea</taxon>
    </lineage>
</organism>
<dbReference type="Gene3D" id="3.30.565.10">
    <property type="entry name" value="Histidine kinase-like ATPase, C-terminal domain"/>
    <property type="match status" value="1"/>
</dbReference>
<dbReference type="InterPro" id="IPR003661">
    <property type="entry name" value="HisK_dim/P_dom"/>
</dbReference>
<evidence type="ECO:0000259" key="19">
    <source>
        <dbReference type="PROSITE" id="PS50109"/>
    </source>
</evidence>
<feature type="transmembrane region" description="Helical" evidence="18">
    <location>
        <begin position="295"/>
        <end position="314"/>
    </location>
</feature>
<keyword evidence="6" id="KW-0597">Phosphoprotein</keyword>
<evidence type="ECO:0000256" key="3">
    <source>
        <dbReference type="ARBA" id="ARBA00012438"/>
    </source>
</evidence>
<evidence type="ECO:0000256" key="6">
    <source>
        <dbReference type="ARBA" id="ARBA00022553"/>
    </source>
</evidence>
<feature type="coiled-coil region" evidence="17">
    <location>
        <begin position="324"/>
        <end position="351"/>
    </location>
</feature>
<dbReference type="InterPro" id="IPR003594">
    <property type="entry name" value="HATPase_dom"/>
</dbReference>
<evidence type="ECO:0000256" key="11">
    <source>
        <dbReference type="ARBA" id="ARBA00022840"/>
    </source>
</evidence>
<gene>
    <name evidence="20" type="ORF">MXMO3_03400</name>
</gene>
<evidence type="ECO:0000256" key="12">
    <source>
        <dbReference type="ARBA" id="ARBA00022989"/>
    </source>
</evidence>
<keyword evidence="14 18" id="KW-0472">Membrane</keyword>
<keyword evidence="4" id="KW-1003">Cell membrane</keyword>
<dbReference type="GO" id="GO:0005524">
    <property type="term" value="F:ATP binding"/>
    <property type="evidence" value="ECO:0007669"/>
    <property type="project" value="UniProtKB-KW"/>
</dbReference>
<dbReference type="PRINTS" id="PR00344">
    <property type="entry name" value="BCTRLSENSOR"/>
</dbReference>
<proteinExistence type="predicted"/>
<name>A0A2R4MJ13_9HYPH</name>
<evidence type="ECO:0000256" key="9">
    <source>
        <dbReference type="ARBA" id="ARBA00022741"/>
    </source>
</evidence>
<evidence type="ECO:0000256" key="5">
    <source>
        <dbReference type="ARBA" id="ARBA00022519"/>
    </source>
</evidence>
<evidence type="ECO:0000313" key="20">
    <source>
        <dbReference type="EMBL" id="AVX05904.1"/>
    </source>
</evidence>
<evidence type="ECO:0000256" key="17">
    <source>
        <dbReference type="SAM" id="Coils"/>
    </source>
</evidence>
<keyword evidence="9" id="KW-0547">Nucleotide-binding</keyword>
<dbReference type="PIRSF" id="PIRSF036431">
    <property type="entry name" value="STHK_DctB"/>
    <property type="match status" value="1"/>
</dbReference>
<dbReference type="EC" id="2.7.13.3" evidence="3"/>
<reference evidence="20 21" key="1">
    <citation type="submission" date="2017-05" db="EMBL/GenBank/DDBJ databases">
        <title>Genome Analysis of Maritalea myrionectae HL2708#5.</title>
        <authorList>
            <consortium name="Cotde Inc.-PKNU"/>
            <person name="Jang D."/>
            <person name="Oh H.-M."/>
        </authorList>
    </citation>
    <scope>NUCLEOTIDE SEQUENCE [LARGE SCALE GENOMIC DNA]</scope>
    <source>
        <strain evidence="20 21">HL2708#5</strain>
    </source>
</reference>
<keyword evidence="12 18" id="KW-1133">Transmembrane helix</keyword>
<protein>
    <recommendedName>
        <fullName evidence="16">C4-dicarboxylate transport sensor protein DctB</fullName>
        <ecNumber evidence="3">2.7.13.3</ecNumber>
    </recommendedName>
</protein>
<dbReference type="SUPFAM" id="SSF47384">
    <property type="entry name" value="Homodimeric domain of signal transducing histidine kinase"/>
    <property type="match status" value="1"/>
</dbReference>
<evidence type="ECO:0000256" key="7">
    <source>
        <dbReference type="ARBA" id="ARBA00022679"/>
    </source>
</evidence>
<dbReference type="STRING" id="1122213.GCA_000423365_02708"/>
<keyword evidence="17" id="KW-0175">Coiled coil</keyword>
<dbReference type="InterPro" id="IPR036097">
    <property type="entry name" value="HisK_dim/P_sf"/>
</dbReference>
<evidence type="ECO:0000256" key="8">
    <source>
        <dbReference type="ARBA" id="ARBA00022692"/>
    </source>
</evidence>
<evidence type="ECO:0000256" key="16">
    <source>
        <dbReference type="ARBA" id="ARBA00073143"/>
    </source>
</evidence>
<comment type="function">
    <text evidence="15">Member of the two-component regulatory system DctB/DctD involved in the transport of C4-dicarboxylates. DctB functions as a membrane-associated protein kinase that phosphorylates DctD in response to environmental signals.</text>
</comment>
<evidence type="ECO:0000256" key="13">
    <source>
        <dbReference type="ARBA" id="ARBA00023012"/>
    </source>
</evidence>
<dbReference type="KEGG" id="mmyr:MXMO3_03400"/>
<keyword evidence="13" id="KW-0902">Two-component regulatory system</keyword>
<keyword evidence="10 20" id="KW-0418">Kinase</keyword>
<dbReference type="InterPro" id="IPR005467">
    <property type="entry name" value="His_kinase_dom"/>
</dbReference>
<feature type="domain" description="Histidine kinase" evidence="19">
    <location>
        <begin position="381"/>
        <end position="594"/>
    </location>
</feature>
<evidence type="ECO:0000313" key="21">
    <source>
        <dbReference type="Proteomes" id="UP000258927"/>
    </source>
</evidence>
<dbReference type="SUPFAM" id="SSF55874">
    <property type="entry name" value="ATPase domain of HSP90 chaperone/DNA topoisomerase II/histidine kinase"/>
    <property type="match status" value="1"/>
</dbReference>
<feature type="transmembrane region" description="Helical" evidence="18">
    <location>
        <begin position="36"/>
        <end position="58"/>
    </location>
</feature>
<evidence type="ECO:0000256" key="1">
    <source>
        <dbReference type="ARBA" id="ARBA00000085"/>
    </source>
</evidence>
<dbReference type="InterPro" id="IPR017055">
    <property type="entry name" value="Sig_transdc_His_kinase_DctB"/>
</dbReference>
<evidence type="ECO:0000256" key="4">
    <source>
        <dbReference type="ARBA" id="ARBA00022475"/>
    </source>
</evidence>
<dbReference type="PANTHER" id="PTHR43065">
    <property type="entry name" value="SENSOR HISTIDINE KINASE"/>
    <property type="match status" value="1"/>
</dbReference>
<dbReference type="SMART" id="SM00388">
    <property type="entry name" value="HisKA"/>
    <property type="match status" value="1"/>
</dbReference>
<keyword evidence="11" id="KW-0067">ATP-binding</keyword>
<dbReference type="InterPro" id="IPR036890">
    <property type="entry name" value="HATPase_C_sf"/>
</dbReference>
<keyword evidence="8 18" id="KW-0812">Transmembrane</keyword>
<evidence type="ECO:0000256" key="10">
    <source>
        <dbReference type="ARBA" id="ARBA00022777"/>
    </source>
</evidence>
<dbReference type="Pfam" id="PF00512">
    <property type="entry name" value="HisKA"/>
    <property type="match status" value="1"/>
</dbReference>
<dbReference type="EMBL" id="CP021330">
    <property type="protein sequence ID" value="AVX05904.1"/>
    <property type="molecule type" value="Genomic_DNA"/>
</dbReference>
<evidence type="ECO:0000256" key="14">
    <source>
        <dbReference type="ARBA" id="ARBA00023136"/>
    </source>
</evidence>
<evidence type="ECO:0000256" key="2">
    <source>
        <dbReference type="ARBA" id="ARBA00004429"/>
    </source>
</evidence>
<dbReference type="FunFam" id="1.10.287.130:FF:000049">
    <property type="entry name" value="C4-dicarboxylate transport sensor protein DctB"/>
    <property type="match status" value="1"/>
</dbReference>
<dbReference type="AlphaFoldDB" id="A0A2R4MJ13"/>
<keyword evidence="7" id="KW-0808">Transferase</keyword>
<dbReference type="Gene3D" id="1.10.287.130">
    <property type="match status" value="1"/>
</dbReference>
<dbReference type="SMART" id="SM00387">
    <property type="entry name" value="HATPase_c"/>
    <property type="match status" value="1"/>
</dbReference>
<keyword evidence="5" id="KW-0997">Cell inner membrane</keyword>
<dbReference type="Pfam" id="PF02518">
    <property type="entry name" value="HATPase_c"/>
    <property type="match status" value="1"/>
</dbReference>
<comment type="subcellular location">
    <subcellularLocation>
        <location evidence="2">Cell inner membrane</location>
        <topology evidence="2">Multi-pass membrane protein</topology>
    </subcellularLocation>
</comment>
<evidence type="ECO:0000256" key="18">
    <source>
        <dbReference type="SAM" id="Phobius"/>
    </source>
</evidence>
<dbReference type="GO" id="GO:0000155">
    <property type="term" value="F:phosphorelay sensor kinase activity"/>
    <property type="evidence" value="ECO:0007669"/>
    <property type="project" value="InterPro"/>
</dbReference>
<evidence type="ECO:0000256" key="15">
    <source>
        <dbReference type="ARBA" id="ARBA00059004"/>
    </source>
</evidence>
<dbReference type="Proteomes" id="UP000258927">
    <property type="component" value="Chromosome"/>
</dbReference>
<accession>A0A2R4MJ13</accession>
<dbReference type="InterPro" id="IPR004358">
    <property type="entry name" value="Sig_transdc_His_kin-like_C"/>
</dbReference>